<accession>A0ABR4IWW1</accession>
<protein>
    <submittedName>
        <fullName evidence="1">Uncharacterized protein</fullName>
    </submittedName>
</protein>
<gene>
    <name evidence="1" type="ORF">BJY01DRAFT_254324</name>
</gene>
<proteinExistence type="predicted"/>
<dbReference type="Proteomes" id="UP001610446">
    <property type="component" value="Unassembled WGS sequence"/>
</dbReference>
<keyword evidence="2" id="KW-1185">Reference proteome</keyword>
<evidence type="ECO:0000313" key="1">
    <source>
        <dbReference type="EMBL" id="KAL2831313.1"/>
    </source>
</evidence>
<sequence length="409" mass="47621">MGNQSLLERLSTELIQAILSELSDIQSLESAVLTGPCLYAAFRGAESQIVKSVLFQQFDADLLHNALSAEVSMQRSTWQESDVREFLDSYLSLNKQTFHSVLNYTLSQALRLARLLVLIDRFTRDLIAPVLARNKPLDDRHAEPPSPALPLSQTESNRFVRTFYRFQIYCSLFGDPITCPYQDGPERGLVFFAHFSAWENEQLACIHDYLLRVMAPVFRQEAETDAEWIMYFILSDTGEDSIVQQYHLSRGLNHIQRFLDADSPEERHSLLSDKQNRKSHMAFFSDILRDINEFEQSEPLKDLTAAEEQELVRQPLYSDPDTGPELVWRWAHQNQECSQFVFSLSQAPLREWAYVMWDQQRLEGWGVFERPWAFMDADACLNQWVARKEDERLALEERAKRLKIRSLWI</sequence>
<dbReference type="EMBL" id="JBFXLU010000286">
    <property type="protein sequence ID" value="KAL2831313.1"/>
    <property type="molecule type" value="Genomic_DNA"/>
</dbReference>
<name>A0ABR4IWW1_9EURO</name>
<organism evidence="1 2">
    <name type="scientific">Aspergillus pseudoustus</name>
    <dbReference type="NCBI Taxonomy" id="1810923"/>
    <lineage>
        <taxon>Eukaryota</taxon>
        <taxon>Fungi</taxon>
        <taxon>Dikarya</taxon>
        <taxon>Ascomycota</taxon>
        <taxon>Pezizomycotina</taxon>
        <taxon>Eurotiomycetes</taxon>
        <taxon>Eurotiomycetidae</taxon>
        <taxon>Eurotiales</taxon>
        <taxon>Aspergillaceae</taxon>
        <taxon>Aspergillus</taxon>
        <taxon>Aspergillus subgen. Nidulantes</taxon>
    </lineage>
</organism>
<evidence type="ECO:0000313" key="2">
    <source>
        <dbReference type="Proteomes" id="UP001610446"/>
    </source>
</evidence>
<reference evidence="1 2" key="1">
    <citation type="submission" date="2024-07" db="EMBL/GenBank/DDBJ databases">
        <title>Section-level genome sequencing and comparative genomics of Aspergillus sections Usti and Cavernicolus.</title>
        <authorList>
            <consortium name="Lawrence Berkeley National Laboratory"/>
            <person name="Nybo J.L."/>
            <person name="Vesth T.C."/>
            <person name="Theobald S."/>
            <person name="Frisvad J.C."/>
            <person name="Larsen T.O."/>
            <person name="Kjaerboelling I."/>
            <person name="Rothschild-Mancinelli K."/>
            <person name="Lyhne E.K."/>
            <person name="Kogle M.E."/>
            <person name="Barry K."/>
            <person name="Clum A."/>
            <person name="Na H."/>
            <person name="Ledsgaard L."/>
            <person name="Lin J."/>
            <person name="Lipzen A."/>
            <person name="Kuo A."/>
            <person name="Riley R."/>
            <person name="Mondo S."/>
            <person name="Labutti K."/>
            <person name="Haridas S."/>
            <person name="Pangalinan J."/>
            <person name="Salamov A.A."/>
            <person name="Simmons B.A."/>
            <person name="Magnuson J.K."/>
            <person name="Chen J."/>
            <person name="Drula E."/>
            <person name="Henrissat B."/>
            <person name="Wiebenga A."/>
            <person name="Lubbers R.J."/>
            <person name="Gomes A.C."/>
            <person name="Makela M.R."/>
            <person name="Stajich J."/>
            <person name="Grigoriev I.V."/>
            <person name="Mortensen U.H."/>
            <person name="De Vries R.P."/>
            <person name="Baker S.E."/>
            <person name="Andersen M.R."/>
        </authorList>
    </citation>
    <scope>NUCLEOTIDE SEQUENCE [LARGE SCALE GENOMIC DNA]</scope>
    <source>
        <strain evidence="1 2">CBS 123904</strain>
    </source>
</reference>
<comment type="caution">
    <text evidence="1">The sequence shown here is derived from an EMBL/GenBank/DDBJ whole genome shotgun (WGS) entry which is preliminary data.</text>
</comment>